<dbReference type="EMBL" id="MGGE01000007">
    <property type="protein sequence ID" value="OGM21755.1"/>
    <property type="molecule type" value="Genomic_DNA"/>
</dbReference>
<comment type="caution">
    <text evidence="3">The sequence shown here is derived from an EMBL/GenBank/DDBJ whole genome shotgun (WGS) entry which is preliminary data.</text>
</comment>
<gene>
    <name evidence="3" type="ORF">A2714_02670</name>
</gene>
<keyword evidence="2" id="KW-0812">Transmembrane</keyword>
<name>A0A1F7Y5D3_9BACT</name>
<organism evidence="3 4">
    <name type="scientific">Candidatus Woesebacteria bacterium RIFCSPHIGHO2_01_FULL_38_9</name>
    <dbReference type="NCBI Taxonomy" id="1802492"/>
    <lineage>
        <taxon>Bacteria</taxon>
        <taxon>Candidatus Woeseibacteriota</taxon>
    </lineage>
</organism>
<evidence type="ECO:0000256" key="1">
    <source>
        <dbReference type="SAM" id="Coils"/>
    </source>
</evidence>
<keyword evidence="1" id="KW-0175">Coiled coil</keyword>
<protein>
    <submittedName>
        <fullName evidence="3">Uncharacterized protein</fullName>
    </submittedName>
</protein>
<dbReference type="AlphaFoldDB" id="A0A1F7Y5D3"/>
<sequence>MNPGWRSNYLRYKSYFLNVIGRYRERADIRVYLEILLSLFTVSIFSIFALRPTLLTIAELIKEIEARKETLAKMEAKIENLAQAQSLLDRERPRVALLKTAVQEKYEPVILARQIEGLSLKHQSPILGLSAGKGVISGNGTSTSNQTENGEAPAASENLEFSFETSASIDQYTLLSNFLIDLEKLLMPVEIIGIRMNTQEKTEGKSIFLSIDGTLPYSMKEQ</sequence>
<proteinExistence type="predicted"/>
<keyword evidence="2" id="KW-0472">Membrane</keyword>
<evidence type="ECO:0000313" key="3">
    <source>
        <dbReference type="EMBL" id="OGM21755.1"/>
    </source>
</evidence>
<feature type="transmembrane region" description="Helical" evidence="2">
    <location>
        <begin position="31"/>
        <end position="50"/>
    </location>
</feature>
<accession>A0A1F7Y5D3</accession>
<feature type="coiled-coil region" evidence="1">
    <location>
        <begin position="57"/>
        <end position="91"/>
    </location>
</feature>
<reference evidence="3 4" key="1">
    <citation type="journal article" date="2016" name="Nat. Commun.">
        <title>Thousands of microbial genomes shed light on interconnected biogeochemical processes in an aquifer system.</title>
        <authorList>
            <person name="Anantharaman K."/>
            <person name="Brown C.T."/>
            <person name="Hug L.A."/>
            <person name="Sharon I."/>
            <person name="Castelle C.J."/>
            <person name="Probst A.J."/>
            <person name="Thomas B.C."/>
            <person name="Singh A."/>
            <person name="Wilkins M.J."/>
            <person name="Karaoz U."/>
            <person name="Brodie E.L."/>
            <person name="Williams K.H."/>
            <person name="Hubbard S.S."/>
            <person name="Banfield J.F."/>
        </authorList>
    </citation>
    <scope>NUCLEOTIDE SEQUENCE [LARGE SCALE GENOMIC DNA]</scope>
</reference>
<evidence type="ECO:0000313" key="4">
    <source>
        <dbReference type="Proteomes" id="UP000178419"/>
    </source>
</evidence>
<keyword evidence="2" id="KW-1133">Transmembrane helix</keyword>
<dbReference type="Proteomes" id="UP000178419">
    <property type="component" value="Unassembled WGS sequence"/>
</dbReference>
<evidence type="ECO:0000256" key="2">
    <source>
        <dbReference type="SAM" id="Phobius"/>
    </source>
</evidence>